<comment type="caution">
    <text evidence="2">The sequence shown here is derived from an EMBL/GenBank/DDBJ whole genome shotgun (WGS) entry which is preliminary data.</text>
</comment>
<gene>
    <name evidence="2" type="ORF">YP76_18270</name>
</gene>
<name>A0A0M3AKB9_9SPHN</name>
<proteinExistence type="predicted"/>
<protein>
    <submittedName>
        <fullName evidence="2">Uncharacterized protein</fullName>
    </submittedName>
</protein>
<feature type="transmembrane region" description="Helical" evidence="1">
    <location>
        <begin position="98"/>
        <end position="115"/>
    </location>
</feature>
<sequence length="135" mass="14210">MEGEVRSATLVLIIVEPIVDDRPGGVGNDNHWLATAPFFRSFAAHAVGVAIEMPSISWIADADGGSAGGTGSRAIGEYPPSTAFARQCLSATRNGGCFVAMIIASFAVIVAALRVQSTRVSVDRHCHQGNHAEYR</sequence>
<dbReference type="Proteomes" id="UP000033874">
    <property type="component" value="Unassembled WGS sequence"/>
</dbReference>
<keyword evidence="1" id="KW-1133">Transmembrane helix</keyword>
<dbReference type="PATRIC" id="fig|56193.3.peg.3829"/>
<reference evidence="2 3" key="1">
    <citation type="submission" date="2015-04" db="EMBL/GenBank/DDBJ databases">
        <title>Genome sequence of aromatic hydrocarbons-degrading Sphingobium chungbukense DJ77.</title>
        <authorList>
            <person name="Kim Y.-C."/>
            <person name="Chae J.-C."/>
        </authorList>
    </citation>
    <scope>NUCLEOTIDE SEQUENCE [LARGE SCALE GENOMIC DNA]</scope>
    <source>
        <strain evidence="2 3">DJ77</strain>
    </source>
</reference>
<dbReference type="EMBL" id="LBIC01000009">
    <property type="protein sequence ID" value="KKW90542.1"/>
    <property type="molecule type" value="Genomic_DNA"/>
</dbReference>
<keyword evidence="3" id="KW-1185">Reference proteome</keyword>
<keyword evidence="1" id="KW-0472">Membrane</keyword>
<organism evidence="2 3">
    <name type="scientific">Sphingobium chungbukense</name>
    <dbReference type="NCBI Taxonomy" id="56193"/>
    <lineage>
        <taxon>Bacteria</taxon>
        <taxon>Pseudomonadati</taxon>
        <taxon>Pseudomonadota</taxon>
        <taxon>Alphaproteobacteria</taxon>
        <taxon>Sphingomonadales</taxon>
        <taxon>Sphingomonadaceae</taxon>
        <taxon>Sphingobium</taxon>
    </lineage>
</organism>
<dbReference type="AlphaFoldDB" id="A0A0M3AKB9"/>
<keyword evidence="1" id="KW-0812">Transmembrane</keyword>
<evidence type="ECO:0000313" key="2">
    <source>
        <dbReference type="EMBL" id="KKW90542.1"/>
    </source>
</evidence>
<accession>A0A0M3AKB9</accession>
<evidence type="ECO:0000313" key="3">
    <source>
        <dbReference type="Proteomes" id="UP000033874"/>
    </source>
</evidence>
<evidence type="ECO:0000256" key="1">
    <source>
        <dbReference type="SAM" id="Phobius"/>
    </source>
</evidence>